<sequence length="416" mass="48302">MTTPSLGDQVSILYRGERHLGRISEIRGSTMIIVNGESRTSLTYSDGNWLLPGNISVPFTDVFLIKEEANFSFTGHELTDIELLIHLDDKTFRSACRTSKYSQKLCDGPKNNILYEGRIRLHWPEYYDIIKENWKQAYDYITILNRDKGKENEWQTQFNNQPKTLTELRIMLRMYPNILSDPDNDNEFYFKLLGRIEQEKKNDMIIYLIENGYINEDEEESSLDTSFSNDNLELILYLLNRKKGKNLNLTNAELIYDDNIVSAGSRGHVDIVKFFYESPEYSFRFEDMNSYLDLLQYEESLSVLKYLYTKGYDPKNYPDLQSAINSKGPISQDAVEILIWLDSIGVHPTQETANRANFPTMRIIRNSFGGVAEVQRQERAFKILKWLETKGLRPNIPNLFGNSFGIRKVSGTETKI</sequence>
<dbReference type="EMBL" id="MK072493">
    <property type="protein sequence ID" value="AYV86076.1"/>
    <property type="molecule type" value="Genomic_DNA"/>
</dbReference>
<organism evidence="1">
    <name type="scientific">Solivirus sp</name>
    <dbReference type="NCBI Taxonomy" id="2487772"/>
    <lineage>
        <taxon>Viruses</taxon>
        <taxon>Pithoviruses</taxon>
    </lineage>
</organism>
<gene>
    <name evidence="1" type="ORF">Solivirus5_4</name>
</gene>
<reference evidence="1" key="1">
    <citation type="submission" date="2018-10" db="EMBL/GenBank/DDBJ databases">
        <title>Hidden diversity of soil giant viruses.</title>
        <authorList>
            <person name="Schulz F."/>
            <person name="Alteio L."/>
            <person name="Goudeau D."/>
            <person name="Ryan E.M."/>
            <person name="Malmstrom R.R."/>
            <person name="Blanchard J."/>
            <person name="Woyke T."/>
        </authorList>
    </citation>
    <scope>NUCLEOTIDE SEQUENCE</scope>
    <source>
        <strain evidence="1">SOV1</strain>
    </source>
</reference>
<protein>
    <recommendedName>
        <fullName evidence="2">Ankyrin repeat protein</fullName>
    </recommendedName>
</protein>
<name>A0A3G5AFU0_9VIRU</name>
<proteinExistence type="predicted"/>
<evidence type="ECO:0008006" key="2">
    <source>
        <dbReference type="Google" id="ProtNLM"/>
    </source>
</evidence>
<accession>A0A3G5AFU0</accession>
<evidence type="ECO:0000313" key="1">
    <source>
        <dbReference type="EMBL" id="AYV86076.1"/>
    </source>
</evidence>